<reference evidence="1 2" key="1">
    <citation type="submission" date="2023-01" db="EMBL/GenBank/DDBJ databases">
        <title>Analysis of 21 Apiospora genomes using comparative genomics revels a genus with tremendous synthesis potential of carbohydrate active enzymes and secondary metabolites.</title>
        <authorList>
            <person name="Sorensen T."/>
        </authorList>
    </citation>
    <scope>NUCLEOTIDE SEQUENCE [LARGE SCALE GENOMIC DNA]</scope>
    <source>
        <strain evidence="1 2">CBS 33761</strain>
    </source>
</reference>
<dbReference type="Proteomes" id="UP001444661">
    <property type="component" value="Unassembled WGS sequence"/>
</dbReference>
<dbReference type="EMBL" id="JAQQWK010000006">
    <property type="protein sequence ID" value="KAK8040075.1"/>
    <property type="molecule type" value="Genomic_DNA"/>
</dbReference>
<organism evidence="1 2">
    <name type="scientific">Apiospora rasikravindrae</name>
    <dbReference type="NCBI Taxonomy" id="990691"/>
    <lineage>
        <taxon>Eukaryota</taxon>
        <taxon>Fungi</taxon>
        <taxon>Dikarya</taxon>
        <taxon>Ascomycota</taxon>
        <taxon>Pezizomycotina</taxon>
        <taxon>Sordariomycetes</taxon>
        <taxon>Xylariomycetidae</taxon>
        <taxon>Amphisphaeriales</taxon>
        <taxon>Apiosporaceae</taxon>
        <taxon>Apiospora</taxon>
    </lineage>
</organism>
<evidence type="ECO:0000313" key="1">
    <source>
        <dbReference type="EMBL" id="KAK8040075.1"/>
    </source>
</evidence>
<keyword evidence="2" id="KW-1185">Reference proteome</keyword>
<comment type="caution">
    <text evidence="1">The sequence shown here is derived from an EMBL/GenBank/DDBJ whole genome shotgun (WGS) entry which is preliminary data.</text>
</comment>
<name>A0ABR1T0H8_9PEZI</name>
<sequence length="80" mass="8569">MAVSIVSLLIYLLLKRCTDFPQVELGFGLSYISFFVASVLGKDPLAPLLDQSLPVPDRVAKIAGSPLAQSTACLYISGIR</sequence>
<evidence type="ECO:0000313" key="2">
    <source>
        <dbReference type="Proteomes" id="UP001444661"/>
    </source>
</evidence>
<proteinExistence type="predicted"/>
<accession>A0ABR1T0H8</accession>
<protein>
    <submittedName>
        <fullName evidence="1">Uncharacterized protein</fullName>
    </submittedName>
</protein>
<gene>
    <name evidence="1" type="ORF">PG993_008486</name>
</gene>